<dbReference type="PROSITE" id="PS50022">
    <property type="entry name" value="FA58C_3"/>
    <property type="match status" value="1"/>
</dbReference>
<keyword evidence="2" id="KW-0378">Hydrolase</keyword>
<evidence type="ECO:0000313" key="6">
    <source>
        <dbReference type="EMBL" id="MTV49085.1"/>
    </source>
</evidence>
<keyword evidence="3" id="KW-0732">Signal</keyword>
<evidence type="ECO:0000256" key="1">
    <source>
        <dbReference type="ARBA" id="ARBA00022737"/>
    </source>
</evidence>
<name>A0A6I3SJY4_HELMO</name>
<dbReference type="InterPro" id="IPR008979">
    <property type="entry name" value="Galactose-bd-like_sf"/>
</dbReference>
<dbReference type="InterPro" id="IPR032329">
    <property type="entry name" value="DUF4855"/>
</dbReference>
<dbReference type="GO" id="GO:0016798">
    <property type="term" value="F:hydrolase activity, acting on glycosyl bonds"/>
    <property type="evidence" value="ECO:0007669"/>
    <property type="project" value="UniProtKB-KW"/>
</dbReference>
<dbReference type="Pfam" id="PF00395">
    <property type="entry name" value="SLH"/>
    <property type="match status" value="1"/>
</dbReference>
<dbReference type="Pfam" id="PF00754">
    <property type="entry name" value="F5_F8_type_C"/>
    <property type="match status" value="1"/>
</dbReference>
<keyword evidence="1" id="KW-0677">Repeat</keyword>
<keyword evidence="2" id="KW-0326">Glycosidase</keyword>
<proteinExistence type="predicted"/>
<evidence type="ECO:0000313" key="7">
    <source>
        <dbReference type="Proteomes" id="UP000430670"/>
    </source>
</evidence>
<dbReference type="EMBL" id="WNKU01000008">
    <property type="protein sequence ID" value="MTV49085.1"/>
    <property type="molecule type" value="Genomic_DNA"/>
</dbReference>
<feature type="domain" description="SLH" evidence="5">
    <location>
        <begin position="84"/>
        <end position="145"/>
    </location>
</feature>
<dbReference type="SUPFAM" id="SSF49785">
    <property type="entry name" value="Galactose-binding domain-like"/>
    <property type="match status" value="1"/>
</dbReference>
<keyword evidence="7" id="KW-1185">Reference proteome</keyword>
<sequence length="819" mass="91081">MGEVHKTMRLKKWAFCLSALLITSTSIAPMGNGYDGTLIGIAAARAETPVLSAEKEVAQEQTVTGLTFSLSLGKALGIQPIYPTKGSYGDVPRYSTEFGYVEAMVALGILSPGDQIQPHLPITRQDAALLIWRALGDPSAALSYIPYPDGSAVADYAQTGVAFIAQKGWIPLRAGSFDPQAPLTVSEAEAVFAAIANTRHSQAMRAFDVISTRSLDIKKGSLTPLEIPELKERLPFTPVYGIDVPDLGSLTPQGQFVIGESTSKKGTVTVNAGYSAYDVMVNFYGGSSSKKVDTNKSKGSLSPVESGREYTAKEIPFTYRIVSDKPDQVFQQTESTSYPGPEEGIGAKSDTWTGFYRQQGRDIIVDLGTPQPVASVSMEFMQDIASAIRFPEYMRTYLSTDGQNWSYLGQVRHDIPPSDKTVQTRTLSLQFPSASTRYIKISFPVDIWTFARRLSVTRGAESSKPLLLPKEDRAAEALKAPAPAPEPTYLQVPGMNDVLLVYTGGHEARGTWTSADFLPMIAHQDPKGSLTGRMFDTILFLPYSKVGSSRDEWQSYLDDLFAPYVQLSALNEALASMNKVMGTAEKEKVILTIPYPDPKQSSFGSLEQNGPALSFDVEKLGKEAALKNRLAAVDWFYGQLLSRWEQAHFEHLELAGIYWYAETMDARIPGEKELVQGTARLVRAKEQNFFWIPFHGANGYDDWRSYGFHYAFLQPNYYAEDPKRSDERMTRTADLARQYRMGVELECDDRLLKDPQYYQLFYKQLNRAHELGFDGPTTNVYYAESKTLVTVSRSSDPKIRAIYDDLYKWMIGLYKPVRQ</sequence>
<evidence type="ECO:0000259" key="5">
    <source>
        <dbReference type="PROSITE" id="PS51272"/>
    </source>
</evidence>
<dbReference type="Proteomes" id="UP000430670">
    <property type="component" value="Unassembled WGS sequence"/>
</dbReference>
<dbReference type="AlphaFoldDB" id="A0A6I3SJY4"/>
<feature type="chain" id="PRO_5039561641" evidence="3">
    <location>
        <begin position="29"/>
        <end position="819"/>
    </location>
</feature>
<dbReference type="Gene3D" id="2.60.120.260">
    <property type="entry name" value="Galactose-binding domain-like"/>
    <property type="match status" value="1"/>
</dbReference>
<evidence type="ECO:0000256" key="2">
    <source>
        <dbReference type="ARBA" id="ARBA00023295"/>
    </source>
</evidence>
<feature type="domain" description="F5/8 type C" evidence="4">
    <location>
        <begin position="310"/>
        <end position="441"/>
    </location>
</feature>
<organism evidence="6 7">
    <name type="scientific">Heliobacterium mobile</name>
    <name type="common">Heliobacillus mobilis</name>
    <dbReference type="NCBI Taxonomy" id="28064"/>
    <lineage>
        <taxon>Bacteria</taxon>
        <taxon>Bacillati</taxon>
        <taxon>Bacillota</taxon>
        <taxon>Clostridia</taxon>
        <taxon>Eubacteriales</taxon>
        <taxon>Heliobacteriaceae</taxon>
        <taxon>Heliobacterium</taxon>
    </lineage>
</organism>
<feature type="signal peptide" evidence="3">
    <location>
        <begin position="1"/>
        <end position="28"/>
    </location>
</feature>
<reference evidence="6 7" key="1">
    <citation type="submission" date="2019-11" db="EMBL/GenBank/DDBJ databases">
        <title>Whole-genome sequence of a the green, strictly anaerobic photosynthetic bacterium Heliobacillus mobilis DSM 6151.</title>
        <authorList>
            <person name="Kyndt J.A."/>
            <person name="Meyer T.E."/>
        </authorList>
    </citation>
    <scope>NUCLEOTIDE SEQUENCE [LARGE SCALE GENOMIC DNA]</scope>
    <source>
        <strain evidence="6 7">DSM 6151</strain>
    </source>
</reference>
<dbReference type="Pfam" id="PF16147">
    <property type="entry name" value="DUF4855"/>
    <property type="match status" value="1"/>
</dbReference>
<comment type="caution">
    <text evidence="6">The sequence shown here is derived from an EMBL/GenBank/DDBJ whole genome shotgun (WGS) entry which is preliminary data.</text>
</comment>
<gene>
    <name evidence="6" type="ORF">GJ688_08845</name>
</gene>
<accession>A0A6I3SJY4</accession>
<protein>
    <submittedName>
        <fullName evidence="6">DUF4855 domain-containing protein</fullName>
    </submittedName>
</protein>
<dbReference type="OrthoDB" id="3799295at2"/>
<dbReference type="PROSITE" id="PS51272">
    <property type="entry name" value="SLH"/>
    <property type="match status" value="1"/>
</dbReference>
<evidence type="ECO:0000256" key="3">
    <source>
        <dbReference type="SAM" id="SignalP"/>
    </source>
</evidence>
<dbReference type="InterPro" id="IPR001119">
    <property type="entry name" value="SLH_dom"/>
</dbReference>
<evidence type="ECO:0000259" key="4">
    <source>
        <dbReference type="PROSITE" id="PS50022"/>
    </source>
</evidence>
<dbReference type="InterPro" id="IPR000421">
    <property type="entry name" value="FA58C"/>
</dbReference>